<evidence type="ECO:0000313" key="1">
    <source>
        <dbReference type="EMBL" id="KAK2953793.1"/>
    </source>
</evidence>
<sequence length="439" mass="50292">MQFLPPVFSDTLSHNFRVDRRIPKPDQANHPVDLLLLNQRTYVSRIQRRHKFQDFHENQAPVVGFLLRGGCIDLTERVATFLNVKKRSVGKFSVKVHSAHSDKQRPSHFHTLRLELHHWSEEGLGSEHEKAVVFQSLVATIKSQPALNDSLEAKAVEFLKSVHPTKTTSYEAFLRSLPSFSDDSSADFVHSFVVLISSPSQTIASTAMEILQTLITWCSAKGRYTLVQADLLPQLIAALNPLSLSFAETGNIHVHLLKILQESLWFATPDSLTLLGNEDEHEQQAVHKTIYQQVLMPSEKYVRHLCVNRFSIVDGDQSYNFLDLLTQLLKICLYHQPTMEFVLHLPVILTIPSCLSFFENESSIWNFLAQMVDVQREWNDEGGEAREMGKEVYRMLRMEGMEEMIEEKLQNDKKTLSGGWIVINSIEWNTLLGMNIRQR</sequence>
<keyword evidence="2" id="KW-1185">Reference proteome</keyword>
<proteinExistence type="predicted"/>
<evidence type="ECO:0000313" key="2">
    <source>
        <dbReference type="Proteomes" id="UP001281761"/>
    </source>
</evidence>
<accession>A0ABQ9XQY7</accession>
<dbReference type="Proteomes" id="UP001281761">
    <property type="component" value="Unassembled WGS sequence"/>
</dbReference>
<reference evidence="1 2" key="1">
    <citation type="journal article" date="2022" name="bioRxiv">
        <title>Genomics of Preaxostyla Flagellates Illuminates Evolutionary Transitions and the Path Towards Mitochondrial Loss.</title>
        <authorList>
            <person name="Novak L.V.F."/>
            <person name="Treitli S.C."/>
            <person name="Pyrih J."/>
            <person name="Halakuc P."/>
            <person name="Pipaliya S.V."/>
            <person name="Vacek V."/>
            <person name="Brzon O."/>
            <person name="Soukal P."/>
            <person name="Eme L."/>
            <person name="Dacks J.B."/>
            <person name="Karnkowska A."/>
            <person name="Elias M."/>
            <person name="Hampl V."/>
        </authorList>
    </citation>
    <scope>NUCLEOTIDE SEQUENCE [LARGE SCALE GENOMIC DNA]</scope>
    <source>
        <strain evidence="1">NAU3</strain>
        <tissue evidence="1">Gut</tissue>
    </source>
</reference>
<comment type="caution">
    <text evidence="1">The sequence shown here is derived from an EMBL/GenBank/DDBJ whole genome shotgun (WGS) entry which is preliminary data.</text>
</comment>
<dbReference type="EMBL" id="JARBJD010000086">
    <property type="protein sequence ID" value="KAK2953793.1"/>
    <property type="molecule type" value="Genomic_DNA"/>
</dbReference>
<gene>
    <name evidence="1" type="ORF">BLNAU_11196</name>
</gene>
<name>A0ABQ9XQY7_9EUKA</name>
<organism evidence="1 2">
    <name type="scientific">Blattamonas nauphoetae</name>
    <dbReference type="NCBI Taxonomy" id="2049346"/>
    <lineage>
        <taxon>Eukaryota</taxon>
        <taxon>Metamonada</taxon>
        <taxon>Preaxostyla</taxon>
        <taxon>Oxymonadida</taxon>
        <taxon>Blattamonas</taxon>
    </lineage>
</organism>
<protein>
    <submittedName>
        <fullName evidence="1">Uncharacterized protein</fullName>
    </submittedName>
</protein>